<evidence type="ECO:0000259" key="7">
    <source>
        <dbReference type="Pfam" id="PF00082"/>
    </source>
</evidence>
<dbReference type="InterPro" id="IPR015500">
    <property type="entry name" value="Peptidase_S8_subtilisin-rel"/>
</dbReference>
<dbReference type="SUPFAM" id="SSF52743">
    <property type="entry name" value="Subtilisin-like"/>
    <property type="match status" value="1"/>
</dbReference>
<evidence type="ECO:0000313" key="9">
    <source>
        <dbReference type="Proteomes" id="UP000029556"/>
    </source>
</evidence>
<evidence type="ECO:0000256" key="1">
    <source>
        <dbReference type="ARBA" id="ARBA00011073"/>
    </source>
</evidence>
<keyword evidence="4 6" id="KW-0720">Serine protease</keyword>
<evidence type="ECO:0000256" key="6">
    <source>
        <dbReference type="PROSITE-ProRule" id="PRU01240"/>
    </source>
</evidence>
<dbReference type="InterPro" id="IPR023828">
    <property type="entry name" value="Peptidase_S8_Ser-AS"/>
</dbReference>
<keyword evidence="2 6" id="KW-0645">Protease</keyword>
<reference evidence="8 9" key="1">
    <citation type="submission" date="2014-07" db="EMBL/GenBank/DDBJ databases">
        <authorList>
            <person name="McCorrison J."/>
            <person name="Sanka R."/>
            <person name="Torralba M."/>
            <person name="Gillis M."/>
            <person name="Haft D.H."/>
            <person name="Methe B."/>
            <person name="Sutton G."/>
            <person name="Nelson K.E."/>
        </authorList>
    </citation>
    <scope>NUCLEOTIDE SEQUENCE [LARGE SCALE GENOMIC DNA]</scope>
    <source>
        <strain evidence="8 9">DNF00853</strain>
    </source>
</reference>
<dbReference type="RefSeq" id="WP_036872195.1">
    <property type="nucleotide sequence ID" value="NZ_JRNN01000035.1"/>
</dbReference>
<evidence type="ECO:0000256" key="5">
    <source>
        <dbReference type="PIRSR" id="PIRSR615500-1"/>
    </source>
</evidence>
<feature type="domain" description="Peptidase S8/S53" evidence="7">
    <location>
        <begin position="149"/>
        <end position="332"/>
    </location>
</feature>
<proteinExistence type="inferred from homology"/>
<dbReference type="GO" id="GO:0004252">
    <property type="term" value="F:serine-type endopeptidase activity"/>
    <property type="evidence" value="ECO:0007669"/>
    <property type="project" value="UniProtKB-UniRule"/>
</dbReference>
<dbReference type="Gene3D" id="3.40.50.200">
    <property type="entry name" value="Peptidase S8/S53 domain"/>
    <property type="match status" value="2"/>
</dbReference>
<dbReference type="Pfam" id="PF00082">
    <property type="entry name" value="Peptidase_S8"/>
    <property type="match status" value="2"/>
</dbReference>
<feature type="active site" description="Charge relay system" evidence="5 6">
    <location>
        <position position="585"/>
    </location>
</feature>
<dbReference type="PANTHER" id="PTHR43399">
    <property type="entry name" value="SUBTILISIN-RELATED"/>
    <property type="match status" value="1"/>
</dbReference>
<gene>
    <name evidence="8" type="ORF">HMPREF2137_03885</name>
</gene>
<dbReference type="PROSITE" id="PS51892">
    <property type="entry name" value="SUBTILASE"/>
    <property type="match status" value="1"/>
</dbReference>
<evidence type="ECO:0000256" key="2">
    <source>
        <dbReference type="ARBA" id="ARBA00022670"/>
    </source>
</evidence>
<dbReference type="GO" id="GO:0006508">
    <property type="term" value="P:proteolysis"/>
    <property type="evidence" value="ECO:0007669"/>
    <property type="project" value="UniProtKB-KW"/>
</dbReference>
<organism evidence="8 9">
    <name type="scientific">Hoylesella buccalis DNF00853</name>
    <dbReference type="NCBI Taxonomy" id="1401074"/>
    <lineage>
        <taxon>Bacteria</taxon>
        <taxon>Pseudomonadati</taxon>
        <taxon>Bacteroidota</taxon>
        <taxon>Bacteroidia</taxon>
        <taxon>Bacteroidales</taxon>
        <taxon>Prevotellaceae</taxon>
        <taxon>Hoylesella</taxon>
    </lineage>
</organism>
<sequence>MKKYLFILSIYIWCAATLYGQRTDYSKMSSLVRQLAIEQTQQRHQAVRKSPSPLNRPRDKQLELCAFVRVTSDAQRIFQENDCRPLAQFGDIYIVSVPLQRLGHLSSAKQVQRIEASRGNATQMDSVAFWLNATPAYQGNAPLPHAFTGKDVVVGVQDVGFDLTHPNFYDSTATHYRIKRFWDQLSADTLGSTLYVGAAYEGRDALLAYRHSRDGLIQTHGTHTLGIAAGSGYDSPYRGMAYESDICLVNNTVSNDEQFIDSADYYKYTYATDALGFKYIMDYARERNLPCVISFSEGSNQDFHGDDLLYYAILDSLSGPGRIIVASAGNEGAKKSFFRKPIGKKSAGTFVSDSRNSLYFTLKSPQSFTLRLTSYGQRAETLTIPTTQVLACADSLFADTVTLGGKTYRLRIMGYTSSYHSTETAYDVLVKTDDEVGLSIPFSFEVVGADCEIEAYRGSGNWTDNTLAPQLNAGERTHNILSPGSAPSVICVGASSYRTAITNYRGERRVYDQGTQGQRGEYSSVGPTYDERMKPDVLAPGTNIISSYSSYYLEANPNAFDVQSDVAHFNFKGRQYAWNSNSGTSMSTPVVAGAIALWLQAKPTLTKEEIMNVLAHTCSHTDPSLTYPNNQYGYGQIDVYKGLLYILGVSGIEAITQHQPRGIRFSVQHDGLVQMRLHDVAPHHFSVSVYAVSGMLLKQIPFPAGQTSYSLDLSTLPKGVYVVQVNSHAASMTGSTLIRR</sequence>
<dbReference type="InterPro" id="IPR000209">
    <property type="entry name" value="Peptidase_S8/S53_dom"/>
</dbReference>
<dbReference type="PRINTS" id="PR00723">
    <property type="entry name" value="SUBTILISIN"/>
</dbReference>
<comment type="similarity">
    <text evidence="1 6">Belongs to the peptidase S8 family.</text>
</comment>
<keyword evidence="3 6" id="KW-0378">Hydrolase</keyword>
<evidence type="ECO:0000256" key="3">
    <source>
        <dbReference type="ARBA" id="ARBA00022801"/>
    </source>
</evidence>
<dbReference type="PROSITE" id="PS00138">
    <property type="entry name" value="SUBTILASE_SER"/>
    <property type="match status" value="1"/>
</dbReference>
<evidence type="ECO:0000313" key="8">
    <source>
        <dbReference type="EMBL" id="KGF35837.1"/>
    </source>
</evidence>
<comment type="caution">
    <text evidence="8">The sequence shown here is derived from an EMBL/GenBank/DDBJ whole genome shotgun (WGS) entry which is preliminary data.</text>
</comment>
<accession>A0A096AZ52</accession>
<dbReference type="AlphaFoldDB" id="A0A096AZ52"/>
<dbReference type="PANTHER" id="PTHR43399:SF4">
    <property type="entry name" value="CELL WALL-ASSOCIATED PROTEASE"/>
    <property type="match status" value="1"/>
</dbReference>
<feature type="active site" description="Charge relay system" evidence="5 6">
    <location>
        <position position="158"/>
    </location>
</feature>
<evidence type="ECO:0000256" key="4">
    <source>
        <dbReference type="ARBA" id="ARBA00022825"/>
    </source>
</evidence>
<dbReference type="EMBL" id="JRNN01000035">
    <property type="protein sequence ID" value="KGF35837.1"/>
    <property type="molecule type" value="Genomic_DNA"/>
</dbReference>
<dbReference type="InterPro" id="IPR051048">
    <property type="entry name" value="Peptidase_S8/S53_subtilisin"/>
</dbReference>
<dbReference type="Proteomes" id="UP000029556">
    <property type="component" value="Unassembled WGS sequence"/>
</dbReference>
<feature type="active site" description="Charge relay system" evidence="5 6">
    <location>
        <position position="220"/>
    </location>
</feature>
<name>A0A096AZ52_9BACT</name>
<dbReference type="InterPro" id="IPR036852">
    <property type="entry name" value="Peptidase_S8/S53_dom_sf"/>
</dbReference>
<dbReference type="OrthoDB" id="1489355at2"/>
<feature type="domain" description="Peptidase S8/S53" evidence="7">
    <location>
        <begin position="473"/>
        <end position="635"/>
    </location>
</feature>
<protein>
    <submittedName>
        <fullName evidence="8">Peptidase</fullName>
    </submittedName>
</protein>